<dbReference type="AlphaFoldDB" id="Q9I985"/>
<dbReference type="EMBL" id="AJ272434">
    <property type="protein sequence ID" value="CAB76207.1"/>
    <property type="molecule type" value="mRNA"/>
</dbReference>
<proteinExistence type="evidence at transcript level"/>
<name>Q9I985_TORMA</name>
<accession>Q9I985</accession>
<protein>
    <submittedName>
        <fullName evidence="1">Uncharacterized protein</fullName>
    </submittedName>
</protein>
<organism evidence="1">
    <name type="scientific">Torpedo marmorata</name>
    <name type="common">Marbled electric ray</name>
    <dbReference type="NCBI Taxonomy" id="7788"/>
    <lineage>
        <taxon>Eukaryota</taxon>
        <taxon>Metazoa</taxon>
        <taxon>Chordata</taxon>
        <taxon>Craniata</taxon>
        <taxon>Vertebrata</taxon>
        <taxon>Chondrichthyes</taxon>
        <taxon>Elasmobranchii</taxon>
        <taxon>Batoidea</taxon>
        <taxon>Torpediniformes</taxon>
        <taxon>Torpedinidae</taxon>
        <taxon>Torpedo</taxon>
    </lineage>
</organism>
<evidence type="ECO:0000313" key="1">
    <source>
        <dbReference type="EMBL" id="CAB76207.1"/>
    </source>
</evidence>
<reference evidence="1" key="1">
    <citation type="submission" date="2000-02" db="EMBL/GenBank/DDBJ databases">
        <title>Torpedo electric lobe cDNAs that suppress a choline metabolism mutation in yeast.</title>
        <authorList>
            <person name="O'Regan S."/>
            <person name="Matz V."/>
            <person name="Cha N."/>
            <person name="Meunier F.M."/>
        </authorList>
    </citation>
    <scope>NUCLEOTIDE SEQUENCE</scope>
    <source>
        <tissue evidence="1">Electric lobe</tissue>
    </source>
</reference>
<sequence length="77" mass="8748">MGGSCLIPRELQRRYTTSGCRELRMLSHSDWVDQQTKLTPRTPQHPYWSLTPSDWGAARAPGLRLARAPPLSLQRSC</sequence>